<organism evidence="6 7">
    <name type="scientific">Halocaridina rubra</name>
    <name type="common">Hawaiian red shrimp</name>
    <dbReference type="NCBI Taxonomy" id="373956"/>
    <lineage>
        <taxon>Eukaryota</taxon>
        <taxon>Metazoa</taxon>
        <taxon>Ecdysozoa</taxon>
        <taxon>Arthropoda</taxon>
        <taxon>Crustacea</taxon>
        <taxon>Multicrustacea</taxon>
        <taxon>Malacostraca</taxon>
        <taxon>Eumalacostraca</taxon>
        <taxon>Eucarida</taxon>
        <taxon>Decapoda</taxon>
        <taxon>Pleocyemata</taxon>
        <taxon>Caridea</taxon>
        <taxon>Atyoidea</taxon>
        <taxon>Atyidae</taxon>
        <taxon>Halocaridina</taxon>
    </lineage>
</organism>
<keyword evidence="1" id="KW-0813">Transport</keyword>
<sequence length="255" mass="29385">MKKFLSCYPRHMQGIGHIEWNLQKVKHCIICDQAGGILPFELFFFPKMIGRDNPALCHNYLERGNEKNISFLRDIALTIIQSSSWEAGMKKISEDDLGNRITPFRRMIEKMPRVAEEVLNRCIKTDSKLGELDCFDHALSFEYLDDTYQSSVQGVCQYDANGNLMDEASRYSSDARRIKKNHPLMLMIKHKRIGLLSHPVCVALIKHKWTKFGSTIRIKKCLGSFNFVLAPEWLAIWCTGHPATKRARGSHLRRS</sequence>
<name>A0AAN9A691_HALRR</name>
<keyword evidence="4" id="KW-0406">Ion transport</keyword>
<reference evidence="6 7" key="1">
    <citation type="submission" date="2023-11" db="EMBL/GenBank/DDBJ databases">
        <title>Halocaridina rubra genome assembly.</title>
        <authorList>
            <person name="Smith C."/>
        </authorList>
    </citation>
    <scope>NUCLEOTIDE SEQUENCE [LARGE SCALE GENOMIC DNA]</scope>
    <source>
        <strain evidence="6">EP-1</strain>
        <tissue evidence="6">Whole</tissue>
    </source>
</reference>
<dbReference type="PANTHER" id="PTHR47143">
    <property type="entry name" value="TRANSIENT RECEPTOR POTENTIAL CATION CHANNEL PROTEIN PAINLESS"/>
    <property type="match status" value="1"/>
</dbReference>
<evidence type="ECO:0000256" key="2">
    <source>
        <dbReference type="ARBA" id="ARBA00022737"/>
    </source>
</evidence>
<dbReference type="Proteomes" id="UP001381693">
    <property type="component" value="Unassembled WGS sequence"/>
</dbReference>
<evidence type="ECO:0000256" key="1">
    <source>
        <dbReference type="ARBA" id="ARBA00022448"/>
    </source>
</evidence>
<evidence type="ECO:0000313" key="7">
    <source>
        <dbReference type="Proteomes" id="UP001381693"/>
    </source>
</evidence>
<proteinExistence type="predicted"/>
<protein>
    <submittedName>
        <fullName evidence="6">Uncharacterized protein</fullName>
    </submittedName>
</protein>
<dbReference type="GO" id="GO:0022857">
    <property type="term" value="F:transmembrane transporter activity"/>
    <property type="evidence" value="ECO:0007669"/>
    <property type="project" value="TreeGrafter"/>
</dbReference>
<keyword evidence="2" id="KW-0677">Repeat</keyword>
<dbReference type="PANTHER" id="PTHR47143:SF3">
    <property type="entry name" value="PWWP DOMAIN-CONTAINING PROTEIN"/>
    <property type="match status" value="1"/>
</dbReference>
<keyword evidence="5" id="KW-0407">Ion channel</keyword>
<evidence type="ECO:0000313" key="6">
    <source>
        <dbReference type="EMBL" id="KAK7075774.1"/>
    </source>
</evidence>
<accession>A0AAN9A691</accession>
<evidence type="ECO:0000256" key="3">
    <source>
        <dbReference type="ARBA" id="ARBA00023043"/>
    </source>
</evidence>
<evidence type="ECO:0000256" key="4">
    <source>
        <dbReference type="ARBA" id="ARBA00023065"/>
    </source>
</evidence>
<dbReference type="InterPro" id="IPR052076">
    <property type="entry name" value="TRP_cation_channel"/>
</dbReference>
<comment type="caution">
    <text evidence="6">The sequence shown here is derived from an EMBL/GenBank/DDBJ whole genome shotgun (WGS) entry which is preliminary data.</text>
</comment>
<gene>
    <name evidence="6" type="ORF">SK128_014796</name>
</gene>
<keyword evidence="7" id="KW-1185">Reference proteome</keyword>
<evidence type="ECO:0000256" key="5">
    <source>
        <dbReference type="ARBA" id="ARBA00023303"/>
    </source>
</evidence>
<dbReference type="GO" id="GO:1902495">
    <property type="term" value="C:transmembrane transporter complex"/>
    <property type="evidence" value="ECO:0007669"/>
    <property type="project" value="TreeGrafter"/>
</dbReference>
<dbReference type="AlphaFoldDB" id="A0AAN9A691"/>
<dbReference type="GO" id="GO:0034220">
    <property type="term" value="P:monoatomic ion transmembrane transport"/>
    <property type="evidence" value="ECO:0007669"/>
    <property type="project" value="UniProtKB-KW"/>
</dbReference>
<keyword evidence="3" id="KW-0040">ANK repeat</keyword>
<dbReference type="EMBL" id="JAXCGZ010010153">
    <property type="protein sequence ID" value="KAK7075774.1"/>
    <property type="molecule type" value="Genomic_DNA"/>
</dbReference>